<dbReference type="PATRIC" id="fig|1121305.3.peg.1726"/>
<evidence type="ECO:0000256" key="8">
    <source>
        <dbReference type="PROSITE-ProRule" id="PRU00169"/>
    </source>
</evidence>
<keyword evidence="3" id="KW-0902">Two-component regulatory system</keyword>
<dbReference type="Gene3D" id="3.40.50.2300">
    <property type="match status" value="1"/>
</dbReference>
<evidence type="ECO:0000256" key="3">
    <source>
        <dbReference type="ARBA" id="ARBA00023012"/>
    </source>
</evidence>
<dbReference type="PROSITE" id="PS50110">
    <property type="entry name" value="RESPONSE_REGULATORY"/>
    <property type="match status" value="1"/>
</dbReference>
<protein>
    <recommendedName>
        <fullName evidence="1">Stage 0 sporulation protein A homolog</fullName>
    </recommendedName>
</protein>
<name>A0A151AM46_9CLOT</name>
<evidence type="ECO:0000256" key="1">
    <source>
        <dbReference type="ARBA" id="ARBA00018672"/>
    </source>
</evidence>
<dbReference type="EMBL" id="LTBB01000008">
    <property type="protein sequence ID" value="KYH28709.1"/>
    <property type="molecule type" value="Genomic_DNA"/>
</dbReference>
<dbReference type="AlphaFoldDB" id="A0A151AM46"/>
<reference evidence="10 11" key="1">
    <citation type="submission" date="2016-02" db="EMBL/GenBank/DDBJ databases">
        <title>Genome sequence of Clostridium colicanis DSM 13634.</title>
        <authorList>
            <person name="Poehlein A."/>
            <person name="Daniel R."/>
        </authorList>
    </citation>
    <scope>NUCLEOTIDE SEQUENCE [LARGE SCALE GENOMIC DNA]</scope>
    <source>
        <strain evidence="10 11">DSM 13634</strain>
    </source>
</reference>
<feature type="domain" description="Response regulatory" evidence="9">
    <location>
        <begin position="3"/>
        <end position="119"/>
    </location>
</feature>
<comment type="caution">
    <text evidence="8">Lacks conserved residue(s) required for the propagation of feature annotation.</text>
</comment>
<evidence type="ECO:0000256" key="5">
    <source>
        <dbReference type="ARBA" id="ARBA00023125"/>
    </source>
</evidence>
<evidence type="ECO:0000256" key="4">
    <source>
        <dbReference type="ARBA" id="ARBA00023015"/>
    </source>
</evidence>
<dbReference type="InterPro" id="IPR001789">
    <property type="entry name" value="Sig_transdc_resp-reg_receiver"/>
</dbReference>
<dbReference type="GO" id="GO:0000976">
    <property type="term" value="F:transcription cis-regulatory region binding"/>
    <property type="evidence" value="ECO:0007669"/>
    <property type="project" value="TreeGrafter"/>
</dbReference>
<dbReference type="InterPro" id="IPR011006">
    <property type="entry name" value="CheY-like_superfamily"/>
</dbReference>
<sequence>MKNVVILDSKAYMRSRIKELVCDYEVRVYEAVNSFQLFTILSELNYDVSIIIMEINLDKESGIDVLNKLKSKGLDIPILIVTSENRKKQFIKTIKAGAKDYVLKPFDDKMLTKRIVKDMERKYKNNGSIDKRGNLKFQKYLSKQLKDAKSRHNNFSIMMITVFKFVDNFTEDVEKEYTILGNDLYIKLNDILKDADLFIRYEIQSFIATFKNKDKDNENYITEKIKKFFEDIKQNDKRFKDYYLECAFAHYLEDGKSKAELLSKVKQKIVNKINEVKRMEKK</sequence>
<evidence type="ECO:0000313" key="10">
    <source>
        <dbReference type="EMBL" id="KYH28709.1"/>
    </source>
</evidence>
<accession>A0A151AM46</accession>
<dbReference type="RefSeq" id="WP_061858557.1">
    <property type="nucleotide sequence ID" value="NZ_LTBB01000008.1"/>
</dbReference>
<dbReference type="GO" id="GO:0006355">
    <property type="term" value="P:regulation of DNA-templated transcription"/>
    <property type="evidence" value="ECO:0007669"/>
    <property type="project" value="TreeGrafter"/>
</dbReference>
<dbReference type="PANTHER" id="PTHR48111:SF1">
    <property type="entry name" value="TWO-COMPONENT RESPONSE REGULATOR ORR33"/>
    <property type="match status" value="1"/>
</dbReference>
<gene>
    <name evidence="10" type="primary">cheY_4</name>
    <name evidence="10" type="ORF">CLCOL_17220</name>
</gene>
<evidence type="ECO:0000313" key="11">
    <source>
        <dbReference type="Proteomes" id="UP000075374"/>
    </source>
</evidence>
<dbReference type="SUPFAM" id="SSF52172">
    <property type="entry name" value="CheY-like"/>
    <property type="match status" value="1"/>
</dbReference>
<dbReference type="PANTHER" id="PTHR48111">
    <property type="entry name" value="REGULATOR OF RPOS"/>
    <property type="match status" value="1"/>
</dbReference>
<dbReference type="STRING" id="1121305.CLCOL_17220"/>
<dbReference type="GO" id="GO:0005829">
    <property type="term" value="C:cytosol"/>
    <property type="evidence" value="ECO:0007669"/>
    <property type="project" value="TreeGrafter"/>
</dbReference>
<dbReference type="GO" id="GO:0032993">
    <property type="term" value="C:protein-DNA complex"/>
    <property type="evidence" value="ECO:0007669"/>
    <property type="project" value="TreeGrafter"/>
</dbReference>
<evidence type="ECO:0000256" key="6">
    <source>
        <dbReference type="ARBA" id="ARBA00023163"/>
    </source>
</evidence>
<dbReference type="InterPro" id="IPR039420">
    <property type="entry name" value="WalR-like"/>
</dbReference>
<dbReference type="SMART" id="SM00448">
    <property type="entry name" value="REC"/>
    <property type="match status" value="1"/>
</dbReference>
<organism evidence="10 11">
    <name type="scientific">Clostridium colicanis DSM 13634</name>
    <dbReference type="NCBI Taxonomy" id="1121305"/>
    <lineage>
        <taxon>Bacteria</taxon>
        <taxon>Bacillati</taxon>
        <taxon>Bacillota</taxon>
        <taxon>Clostridia</taxon>
        <taxon>Eubacteriales</taxon>
        <taxon>Clostridiaceae</taxon>
        <taxon>Clostridium</taxon>
    </lineage>
</organism>
<dbReference type="Gene3D" id="3.30.70.270">
    <property type="match status" value="1"/>
</dbReference>
<keyword evidence="4" id="KW-0805">Transcription regulation</keyword>
<evidence type="ECO:0000259" key="9">
    <source>
        <dbReference type="PROSITE" id="PS50110"/>
    </source>
</evidence>
<comment type="caution">
    <text evidence="10">The sequence shown here is derived from an EMBL/GenBank/DDBJ whole genome shotgun (WGS) entry which is preliminary data.</text>
</comment>
<keyword evidence="11" id="KW-1185">Reference proteome</keyword>
<evidence type="ECO:0000256" key="7">
    <source>
        <dbReference type="ARBA" id="ARBA00024867"/>
    </source>
</evidence>
<dbReference type="CDD" id="cd00156">
    <property type="entry name" value="REC"/>
    <property type="match status" value="1"/>
</dbReference>
<dbReference type="Pfam" id="PF00072">
    <property type="entry name" value="Response_reg"/>
    <property type="match status" value="1"/>
</dbReference>
<dbReference type="Proteomes" id="UP000075374">
    <property type="component" value="Unassembled WGS sequence"/>
</dbReference>
<proteinExistence type="predicted"/>
<dbReference type="InterPro" id="IPR043128">
    <property type="entry name" value="Rev_trsase/Diguanyl_cyclase"/>
</dbReference>
<dbReference type="GO" id="GO:0000156">
    <property type="term" value="F:phosphorelay response regulator activity"/>
    <property type="evidence" value="ECO:0007669"/>
    <property type="project" value="TreeGrafter"/>
</dbReference>
<keyword evidence="2" id="KW-0597">Phosphoprotein</keyword>
<keyword evidence="5" id="KW-0238">DNA-binding</keyword>
<comment type="function">
    <text evidence="7">May play the central regulatory role in sporulation. It may be an element of the effector pathway responsible for the activation of sporulation genes in response to nutritional stress. Spo0A may act in concert with spo0H (a sigma factor) to control the expression of some genes that are critical to the sporulation process.</text>
</comment>
<evidence type="ECO:0000256" key="2">
    <source>
        <dbReference type="ARBA" id="ARBA00022553"/>
    </source>
</evidence>
<keyword evidence="6" id="KW-0804">Transcription</keyword>